<proteinExistence type="inferred from homology"/>
<dbReference type="PANTHER" id="PTHR10353">
    <property type="entry name" value="GLYCOSYL HYDROLASE"/>
    <property type="match status" value="1"/>
</dbReference>
<dbReference type="Gene3D" id="3.20.20.80">
    <property type="entry name" value="Glycosidases"/>
    <property type="match status" value="1"/>
</dbReference>
<protein>
    <submittedName>
        <fullName evidence="5">Family 1 glycosylhydrolase</fullName>
    </submittedName>
</protein>
<comment type="similarity">
    <text evidence="1 4">Belongs to the glycosyl hydrolase 1 family.</text>
</comment>
<dbReference type="PROSITE" id="PS00653">
    <property type="entry name" value="GLYCOSYL_HYDROL_F1_2"/>
    <property type="match status" value="1"/>
</dbReference>
<evidence type="ECO:0000313" key="6">
    <source>
        <dbReference type="Proteomes" id="UP001212981"/>
    </source>
</evidence>
<evidence type="ECO:0000256" key="2">
    <source>
        <dbReference type="ARBA" id="ARBA00022801"/>
    </source>
</evidence>
<comment type="caution">
    <text evidence="5">The sequence shown here is derived from an EMBL/GenBank/DDBJ whole genome shotgun (WGS) entry which is preliminary data.</text>
</comment>
<dbReference type="InterPro" id="IPR017853">
    <property type="entry name" value="GH"/>
</dbReference>
<dbReference type="SUPFAM" id="SSF51445">
    <property type="entry name" value="(Trans)glycosidases"/>
    <property type="match status" value="1"/>
</dbReference>
<organism evidence="5 6">
    <name type="scientific">Faecalicoccus pleomorphus</name>
    <dbReference type="NCBI Taxonomy" id="1323"/>
    <lineage>
        <taxon>Bacteria</taxon>
        <taxon>Bacillati</taxon>
        <taxon>Bacillota</taxon>
        <taxon>Erysipelotrichia</taxon>
        <taxon>Erysipelotrichales</taxon>
        <taxon>Erysipelotrichaceae</taxon>
        <taxon>Faecalicoccus</taxon>
    </lineage>
</organism>
<dbReference type="PANTHER" id="PTHR10353:SF122">
    <property type="entry name" value="6-PHOSPHO-BETA-GLUCOSIDASE ASCB-RELATED"/>
    <property type="match status" value="1"/>
</dbReference>
<dbReference type="GO" id="GO:0005829">
    <property type="term" value="C:cytosol"/>
    <property type="evidence" value="ECO:0007669"/>
    <property type="project" value="TreeGrafter"/>
</dbReference>
<evidence type="ECO:0000256" key="1">
    <source>
        <dbReference type="ARBA" id="ARBA00010838"/>
    </source>
</evidence>
<evidence type="ECO:0000256" key="3">
    <source>
        <dbReference type="ARBA" id="ARBA00023295"/>
    </source>
</evidence>
<dbReference type="GO" id="GO:0016052">
    <property type="term" value="P:carbohydrate catabolic process"/>
    <property type="evidence" value="ECO:0007669"/>
    <property type="project" value="TreeGrafter"/>
</dbReference>
<dbReference type="Proteomes" id="UP001212981">
    <property type="component" value="Unassembled WGS sequence"/>
</dbReference>
<reference evidence="5" key="1">
    <citation type="submission" date="2023-01" db="EMBL/GenBank/DDBJ databases">
        <title>Human gut microbiome strain richness.</title>
        <authorList>
            <person name="Chen-Liaw A."/>
        </authorList>
    </citation>
    <scope>NUCLEOTIDE SEQUENCE</scope>
    <source>
        <strain evidence="5">D8_m1001271B151109d0_201107</strain>
    </source>
</reference>
<dbReference type="PRINTS" id="PR00131">
    <property type="entry name" value="GLHYDRLASE1"/>
</dbReference>
<evidence type="ECO:0000313" key="5">
    <source>
        <dbReference type="EMBL" id="MDB7982548.1"/>
    </source>
</evidence>
<dbReference type="Pfam" id="PF00232">
    <property type="entry name" value="Glyco_hydro_1"/>
    <property type="match status" value="1"/>
</dbReference>
<dbReference type="InterPro" id="IPR033132">
    <property type="entry name" value="GH_1_N_CS"/>
</dbReference>
<keyword evidence="2" id="KW-0378">Hydrolase</keyword>
<dbReference type="FunFam" id="3.20.20.80:FF:000004">
    <property type="entry name" value="Beta-glucosidase 6-phospho-beta-glucosidase"/>
    <property type="match status" value="1"/>
</dbReference>
<name>A0AAW6CQ81_9FIRM</name>
<keyword evidence="3" id="KW-0326">Glycosidase</keyword>
<evidence type="ECO:0000256" key="4">
    <source>
        <dbReference type="RuleBase" id="RU003690"/>
    </source>
</evidence>
<gene>
    <name evidence="5" type="ORF">PND82_06935</name>
</gene>
<dbReference type="GO" id="GO:0008422">
    <property type="term" value="F:beta-glucosidase activity"/>
    <property type="evidence" value="ECO:0007669"/>
    <property type="project" value="TreeGrafter"/>
</dbReference>
<sequence length="490" mass="56762">MNKFPKNFLWGGATAAHQIEGAYLEDEKGLAVTDVITLKEGSKRRITENVEPGHIYPSHQAIDFYHTYPSDLKLFKEMGFKCLRVSISWARIYPQGDEKYPNEKGILFYKNLFQEMRKNEIEPVVTLNHNDMPLGLVKKMGGWRNRQCIELFVEFAKTCFNAYKELVVYWETFNEINNILIFDYEILPFMSAGIKFKEGENKEKVTYQALHYQFVASALSVIEGHKINPKYKIGNMAAFNHLYSKTCDPKDQLLTYNLNREHFVCFDVQARGQYPSYLLKEWERKGIQLDINQNDLEALKHGCVDFLGFSYYTTDVVDSNKNSIKQEQTNIVEKNANPYLEYTEWGWAIDPLGLRLALNMLYDRYQMPLMIVENGLGAIDRVIENKINDDYRIDYLKKHLIEVQKAIELDGVNCIGYLAWGPIDLVSASTGEMTKRYGFIYVDKENDGSGSGQRIKKKSFYWYKRVIETNGDSLFGNIDEIEPNSANTKV</sequence>
<dbReference type="AlphaFoldDB" id="A0AAW6CQ81"/>
<dbReference type="EMBL" id="JAQLXO010000010">
    <property type="protein sequence ID" value="MDB7982548.1"/>
    <property type="molecule type" value="Genomic_DNA"/>
</dbReference>
<dbReference type="RefSeq" id="WP_272002387.1">
    <property type="nucleotide sequence ID" value="NZ_JAQLXO010000010.1"/>
</dbReference>
<accession>A0AAW6CQ81</accession>
<dbReference type="InterPro" id="IPR001360">
    <property type="entry name" value="Glyco_hydro_1"/>
</dbReference>